<evidence type="ECO:0000313" key="1">
    <source>
        <dbReference type="EMBL" id="SEL11914.1"/>
    </source>
</evidence>
<organism evidence="1 2">
    <name type="scientific">Parapedobacter koreensis</name>
    <dbReference type="NCBI Taxonomy" id="332977"/>
    <lineage>
        <taxon>Bacteria</taxon>
        <taxon>Pseudomonadati</taxon>
        <taxon>Bacteroidota</taxon>
        <taxon>Sphingobacteriia</taxon>
        <taxon>Sphingobacteriales</taxon>
        <taxon>Sphingobacteriaceae</taxon>
        <taxon>Parapedobacter</taxon>
    </lineage>
</organism>
<accession>A0A1H7ML80</accession>
<sequence length="34" mass="3861">MSKYTVLGDGSQTFLEQNASFDLGFRRVKLLMHA</sequence>
<evidence type="ECO:0000313" key="2">
    <source>
        <dbReference type="Proteomes" id="UP000198916"/>
    </source>
</evidence>
<name>A0A1H7ML80_9SPHI</name>
<dbReference type="AlphaFoldDB" id="A0A1H7ML80"/>
<protein>
    <submittedName>
        <fullName evidence="1">Uncharacterized protein</fullName>
    </submittedName>
</protein>
<dbReference type="EMBL" id="FNZR01000003">
    <property type="protein sequence ID" value="SEL11914.1"/>
    <property type="molecule type" value="Genomic_DNA"/>
</dbReference>
<proteinExistence type="predicted"/>
<dbReference type="Proteomes" id="UP000198916">
    <property type="component" value="Unassembled WGS sequence"/>
</dbReference>
<reference evidence="2" key="1">
    <citation type="submission" date="2016-10" db="EMBL/GenBank/DDBJ databases">
        <authorList>
            <person name="Varghese N."/>
            <person name="Submissions S."/>
        </authorList>
    </citation>
    <scope>NUCLEOTIDE SEQUENCE [LARGE SCALE GENOMIC DNA]</scope>
    <source>
        <strain evidence="2">Jip14</strain>
    </source>
</reference>
<gene>
    <name evidence="1" type="ORF">SAMN05421740_103562</name>
</gene>
<keyword evidence="2" id="KW-1185">Reference proteome</keyword>